<feature type="transmembrane region" description="Helical" evidence="1">
    <location>
        <begin position="100"/>
        <end position="119"/>
    </location>
</feature>
<dbReference type="AlphaFoldDB" id="A0A9P5YG91"/>
<keyword evidence="1" id="KW-0472">Membrane</keyword>
<proteinExistence type="predicted"/>
<dbReference type="Proteomes" id="UP000807353">
    <property type="component" value="Unassembled WGS sequence"/>
</dbReference>
<keyword evidence="1" id="KW-0812">Transmembrane</keyword>
<organism evidence="3 4">
    <name type="scientific">Collybia nuda</name>
    <dbReference type="NCBI Taxonomy" id="64659"/>
    <lineage>
        <taxon>Eukaryota</taxon>
        <taxon>Fungi</taxon>
        <taxon>Dikarya</taxon>
        <taxon>Basidiomycota</taxon>
        <taxon>Agaricomycotina</taxon>
        <taxon>Agaricomycetes</taxon>
        <taxon>Agaricomycetidae</taxon>
        <taxon>Agaricales</taxon>
        <taxon>Tricholomatineae</taxon>
        <taxon>Clitocybaceae</taxon>
        <taxon>Collybia</taxon>
    </lineage>
</organism>
<dbReference type="PANTHER" id="PTHR40465">
    <property type="entry name" value="CHROMOSOME 1, WHOLE GENOME SHOTGUN SEQUENCE"/>
    <property type="match status" value="1"/>
</dbReference>
<dbReference type="EMBL" id="MU150232">
    <property type="protein sequence ID" value="KAF9468724.1"/>
    <property type="molecule type" value="Genomic_DNA"/>
</dbReference>
<feature type="domain" description="DUF6534" evidence="2">
    <location>
        <begin position="174"/>
        <end position="260"/>
    </location>
</feature>
<protein>
    <recommendedName>
        <fullName evidence="2">DUF6534 domain-containing protein</fullName>
    </recommendedName>
</protein>
<gene>
    <name evidence="3" type="ORF">BDZ94DRAFT_693505</name>
</gene>
<feature type="transmembrane region" description="Helical" evidence="1">
    <location>
        <begin position="20"/>
        <end position="44"/>
    </location>
</feature>
<feature type="transmembrane region" description="Helical" evidence="1">
    <location>
        <begin position="131"/>
        <end position="152"/>
    </location>
</feature>
<evidence type="ECO:0000259" key="2">
    <source>
        <dbReference type="Pfam" id="PF20152"/>
    </source>
</evidence>
<dbReference type="InterPro" id="IPR045339">
    <property type="entry name" value="DUF6534"/>
</dbReference>
<feature type="transmembrane region" description="Helical" evidence="1">
    <location>
        <begin position="201"/>
        <end position="228"/>
    </location>
</feature>
<keyword evidence="1" id="KW-1133">Transmembrane helix</keyword>
<feature type="transmembrane region" description="Helical" evidence="1">
    <location>
        <begin position="234"/>
        <end position="255"/>
    </location>
</feature>
<comment type="caution">
    <text evidence="3">The sequence shown here is derived from an EMBL/GenBank/DDBJ whole genome shotgun (WGS) entry which is preliminary data.</text>
</comment>
<evidence type="ECO:0000256" key="1">
    <source>
        <dbReference type="SAM" id="Phobius"/>
    </source>
</evidence>
<sequence length="317" mass="35178">MTSSPGVSLPPGITLDGTLGALLICTIIAVALFGVICLQTYQYFNYYVKDPLYMKILVAIIWCLEFVHTVVIVHALYRIVVTDFGVPSFLADEPATLKTSILFSGFINTGVQGFFAYRIKVVSKRWTMPIICWSLLAVRLTCVIASSIIVLRVKIPEFASHYKWLLTLLLVATAIGDLVVAGALAYFLSQGRSGFLKTDHVVNELILFSIETGLVTSLVAMAVLIIFLTKPTTFAWIGMLLTLAKIYTNSLLLSLNNRKHLRSEFVGYNDSRRSELQPHKARGIALEMNSMTATFSSPLEHKNDNRFMEDNGERGAI</sequence>
<feature type="transmembrane region" description="Helical" evidence="1">
    <location>
        <begin position="164"/>
        <end position="189"/>
    </location>
</feature>
<name>A0A9P5YG91_9AGAR</name>
<reference evidence="3" key="1">
    <citation type="submission" date="2020-11" db="EMBL/GenBank/DDBJ databases">
        <authorList>
            <consortium name="DOE Joint Genome Institute"/>
            <person name="Ahrendt S."/>
            <person name="Riley R."/>
            <person name="Andreopoulos W."/>
            <person name="Labutti K."/>
            <person name="Pangilinan J."/>
            <person name="Ruiz-Duenas F.J."/>
            <person name="Barrasa J.M."/>
            <person name="Sanchez-Garcia M."/>
            <person name="Camarero S."/>
            <person name="Miyauchi S."/>
            <person name="Serrano A."/>
            <person name="Linde D."/>
            <person name="Babiker R."/>
            <person name="Drula E."/>
            <person name="Ayuso-Fernandez I."/>
            <person name="Pacheco R."/>
            <person name="Padilla G."/>
            <person name="Ferreira P."/>
            <person name="Barriuso J."/>
            <person name="Kellner H."/>
            <person name="Castanera R."/>
            <person name="Alfaro M."/>
            <person name="Ramirez L."/>
            <person name="Pisabarro A.G."/>
            <person name="Kuo A."/>
            <person name="Tritt A."/>
            <person name="Lipzen A."/>
            <person name="He G."/>
            <person name="Yan M."/>
            <person name="Ng V."/>
            <person name="Cullen D."/>
            <person name="Martin F."/>
            <person name="Rosso M.-N."/>
            <person name="Henrissat B."/>
            <person name="Hibbett D."/>
            <person name="Martinez A.T."/>
            <person name="Grigoriev I.V."/>
        </authorList>
    </citation>
    <scope>NUCLEOTIDE SEQUENCE</scope>
    <source>
        <strain evidence="3">CBS 247.69</strain>
    </source>
</reference>
<evidence type="ECO:0000313" key="4">
    <source>
        <dbReference type="Proteomes" id="UP000807353"/>
    </source>
</evidence>
<feature type="transmembrane region" description="Helical" evidence="1">
    <location>
        <begin position="56"/>
        <end position="80"/>
    </location>
</feature>
<dbReference type="PANTHER" id="PTHR40465:SF1">
    <property type="entry name" value="DUF6534 DOMAIN-CONTAINING PROTEIN"/>
    <property type="match status" value="1"/>
</dbReference>
<dbReference type="OrthoDB" id="3231781at2759"/>
<dbReference type="Pfam" id="PF20152">
    <property type="entry name" value="DUF6534"/>
    <property type="match status" value="1"/>
</dbReference>
<keyword evidence="4" id="KW-1185">Reference proteome</keyword>
<evidence type="ECO:0000313" key="3">
    <source>
        <dbReference type="EMBL" id="KAF9468724.1"/>
    </source>
</evidence>
<accession>A0A9P5YG91</accession>